<proteinExistence type="predicted"/>
<dbReference type="AlphaFoldDB" id="A0A6C0L211"/>
<dbReference type="InterPro" id="IPR001623">
    <property type="entry name" value="DnaJ_domain"/>
</dbReference>
<reference evidence="2" key="1">
    <citation type="journal article" date="2020" name="Nature">
        <title>Giant virus diversity and host interactions through global metagenomics.</title>
        <authorList>
            <person name="Schulz F."/>
            <person name="Roux S."/>
            <person name="Paez-Espino D."/>
            <person name="Jungbluth S."/>
            <person name="Walsh D.A."/>
            <person name="Denef V.J."/>
            <person name="McMahon K.D."/>
            <person name="Konstantinidis K.T."/>
            <person name="Eloe-Fadrosh E.A."/>
            <person name="Kyrpides N.C."/>
            <person name="Woyke T."/>
        </authorList>
    </citation>
    <scope>NUCLEOTIDE SEQUENCE</scope>
    <source>
        <strain evidence="2">GVMAG-S-ERX555907-63</strain>
    </source>
</reference>
<accession>A0A6C0L211</accession>
<feature type="domain" description="J" evidence="1">
    <location>
        <begin position="3"/>
        <end position="63"/>
    </location>
</feature>
<dbReference type="SUPFAM" id="SSF46565">
    <property type="entry name" value="Chaperone J-domain"/>
    <property type="match status" value="1"/>
</dbReference>
<dbReference type="SMART" id="SM00271">
    <property type="entry name" value="DnaJ"/>
    <property type="match status" value="1"/>
</dbReference>
<protein>
    <recommendedName>
        <fullName evidence="1">J domain-containing protein</fullName>
    </recommendedName>
</protein>
<evidence type="ECO:0000313" key="2">
    <source>
        <dbReference type="EMBL" id="QHU22764.1"/>
    </source>
</evidence>
<name>A0A6C0L211_9ZZZZ</name>
<dbReference type="Gene3D" id="1.10.287.110">
    <property type="entry name" value="DnaJ domain"/>
    <property type="match status" value="1"/>
</dbReference>
<organism evidence="2">
    <name type="scientific">viral metagenome</name>
    <dbReference type="NCBI Taxonomy" id="1070528"/>
    <lineage>
        <taxon>unclassified sequences</taxon>
        <taxon>metagenomes</taxon>
        <taxon>organismal metagenomes</taxon>
    </lineage>
</organism>
<evidence type="ECO:0000259" key="1">
    <source>
        <dbReference type="PROSITE" id="PS50076"/>
    </source>
</evidence>
<dbReference type="InterPro" id="IPR036869">
    <property type="entry name" value="J_dom_sf"/>
</dbReference>
<dbReference type="CDD" id="cd06257">
    <property type="entry name" value="DnaJ"/>
    <property type="match status" value="1"/>
</dbReference>
<dbReference type="PROSITE" id="PS50076">
    <property type="entry name" value="DNAJ_2"/>
    <property type="match status" value="1"/>
</dbReference>
<sequence length="237" mass="27789">MEDDYELFGLDKNNVSKKDATKAYYNMALLVHPDRNACLDRDIGTQEMINVTNAYNRIMCDIESINENKIICESKDLTEYQKKELSNLDKITKEMPSFMDIYIETHDDIKKFNKAWENRSIEKKENDYLLNSSTGYNTVKSEYADLSFENLSYSPYIVESTDELTKFTKPKTEIISIDELSSFNNINTRCFDYKEAFGIPEFLVDRIPSESIEKFNNEEDLELAFEKKCKEMDNIFI</sequence>
<dbReference type="EMBL" id="MN741018">
    <property type="protein sequence ID" value="QHU22764.1"/>
    <property type="molecule type" value="Genomic_DNA"/>
</dbReference>